<dbReference type="Proteomes" id="UP001153269">
    <property type="component" value="Unassembled WGS sequence"/>
</dbReference>
<dbReference type="AlphaFoldDB" id="A0A9N7V364"/>
<feature type="region of interest" description="Disordered" evidence="1">
    <location>
        <begin position="129"/>
        <end position="172"/>
    </location>
</feature>
<evidence type="ECO:0000256" key="1">
    <source>
        <dbReference type="SAM" id="MobiDB-lite"/>
    </source>
</evidence>
<dbReference type="PANTHER" id="PTHR31025">
    <property type="entry name" value="SI:CH211-196P9.1-RELATED"/>
    <property type="match status" value="1"/>
</dbReference>
<evidence type="ECO:0000313" key="2">
    <source>
        <dbReference type="EMBL" id="CAB1443234.1"/>
    </source>
</evidence>
<proteinExistence type="predicted"/>
<dbReference type="PANTHER" id="PTHR31025:SF25">
    <property type="entry name" value="ZINC FINGER (C2H2)-60"/>
    <property type="match status" value="1"/>
</dbReference>
<protein>
    <submittedName>
        <fullName evidence="2">Uncharacterized protein</fullName>
    </submittedName>
</protein>
<accession>A0A9N7V364</accession>
<name>A0A9N7V364_PLEPL</name>
<dbReference type="EMBL" id="CADEAL010003024">
    <property type="protein sequence ID" value="CAB1443234.1"/>
    <property type="molecule type" value="Genomic_DNA"/>
</dbReference>
<keyword evidence="3" id="KW-1185">Reference proteome</keyword>
<sequence>MGQTLMGVYVIHKVGAESEDEPEDIGVLIEGEEVLSGLGNIVIACALLFGLIYCLNLSYPPELKCTFEVLQKILLNLDGQRLSSKARFLKDKLLHVTATGGGTGVGELSPFDLRVAALIGDTALTGVVGAHEGDTDHPQDKQGEGTDCSVGPGVSSVGPGVSSPGVSSVGPGVSSVTADSGFSTGSAARGASNSSANHPTGRVLNRAVLESQAEIVRAIGGINDRLDRLINVLEAQCAAPGGPNPVAPNGVTGAGAFFLLDRGAVSIAGTEDGPLEGTGYGGRRRRLWTRVGPFSRITSATATAGGTLRLAPSS</sequence>
<feature type="compositionally biased region" description="Low complexity" evidence="1">
    <location>
        <begin position="149"/>
        <end position="172"/>
    </location>
</feature>
<evidence type="ECO:0000313" key="3">
    <source>
        <dbReference type="Proteomes" id="UP001153269"/>
    </source>
</evidence>
<gene>
    <name evidence="2" type="ORF">PLEPLA_LOCUS30949</name>
</gene>
<feature type="compositionally biased region" description="Basic and acidic residues" evidence="1">
    <location>
        <begin position="131"/>
        <end position="144"/>
    </location>
</feature>
<comment type="caution">
    <text evidence="2">The sequence shown here is derived from an EMBL/GenBank/DDBJ whole genome shotgun (WGS) entry which is preliminary data.</text>
</comment>
<organism evidence="2 3">
    <name type="scientific">Pleuronectes platessa</name>
    <name type="common">European plaice</name>
    <dbReference type="NCBI Taxonomy" id="8262"/>
    <lineage>
        <taxon>Eukaryota</taxon>
        <taxon>Metazoa</taxon>
        <taxon>Chordata</taxon>
        <taxon>Craniata</taxon>
        <taxon>Vertebrata</taxon>
        <taxon>Euteleostomi</taxon>
        <taxon>Actinopterygii</taxon>
        <taxon>Neopterygii</taxon>
        <taxon>Teleostei</taxon>
        <taxon>Neoteleostei</taxon>
        <taxon>Acanthomorphata</taxon>
        <taxon>Carangaria</taxon>
        <taxon>Pleuronectiformes</taxon>
        <taxon>Pleuronectoidei</taxon>
        <taxon>Pleuronectidae</taxon>
        <taxon>Pleuronectes</taxon>
    </lineage>
</organism>
<reference evidence="2" key="1">
    <citation type="submission" date="2020-03" db="EMBL/GenBank/DDBJ databases">
        <authorList>
            <person name="Weist P."/>
        </authorList>
    </citation>
    <scope>NUCLEOTIDE SEQUENCE</scope>
</reference>